<protein>
    <submittedName>
        <fullName evidence="1">Uncharacterized protein</fullName>
    </submittedName>
</protein>
<keyword evidence="2" id="KW-1185">Reference proteome</keyword>
<dbReference type="Proteomes" id="UP000003250">
    <property type="component" value="Unassembled WGS sequence"/>
</dbReference>
<dbReference type="EMBL" id="AHAM01000115">
    <property type="protein sequence ID" value="EHK56583.1"/>
    <property type="molecule type" value="Genomic_DNA"/>
</dbReference>
<sequence length="42" mass="4743">MRYVVGICLVTGFLIWDGGYNQGRYLDSGVRELRHILSLITG</sequence>
<evidence type="ECO:0000313" key="1">
    <source>
        <dbReference type="EMBL" id="EHK56583.1"/>
    </source>
</evidence>
<organism evidence="1 2">
    <name type="scientific">Mesorhizobium alhagi CCNWXJ12-2</name>
    <dbReference type="NCBI Taxonomy" id="1107882"/>
    <lineage>
        <taxon>Bacteria</taxon>
        <taxon>Pseudomonadati</taxon>
        <taxon>Pseudomonadota</taxon>
        <taxon>Alphaproteobacteria</taxon>
        <taxon>Hyphomicrobiales</taxon>
        <taxon>Phyllobacteriaceae</taxon>
        <taxon>Allomesorhizobium</taxon>
    </lineage>
</organism>
<name>H0HRS0_9HYPH</name>
<reference evidence="1 2" key="1">
    <citation type="journal article" date="2012" name="J. Bacteriol.">
        <title>Draft Genome Sequence of Mesorhizobium alhagi CCNWXJ12-2T, a Novel Salt-Resistant Species Isolated from the Desert of Northwestern China.</title>
        <authorList>
            <person name="Zhou M."/>
            <person name="Chen W."/>
            <person name="Chen H."/>
            <person name="Wei G."/>
        </authorList>
    </citation>
    <scope>NUCLEOTIDE SEQUENCE [LARGE SCALE GENOMIC DNA]</scope>
    <source>
        <strain evidence="1 2">CCNWXJ12-2</strain>
    </source>
</reference>
<evidence type="ECO:0000313" key="2">
    <source>
        <dbReference type="Proteomes" id="UP000003250"/>
    </source>
</evidence>
<dbReference type="AlphaFoldDB" id="H0HRS0"/>
<dbReference type="PATRIC" id="fig|1107882.3.peg.2785"/>
<gene>
    <name evidence="1" type="ORF">MAXJ12_14278</name>
</gene>
<dbReference type="RefSeq" id="WP_008836480.1">
    <property type="nucleotide sequence ID" value="NZ_AHAM01000115.1"/>
</dbReference>
<accession>H0HRS0</accession>
<proteinExistence type="predicted"/>